<protein>
    <submittedName>
        <fullName evidence="1">Uncharacterized protein</fullName>
    </submittedName>
</protein>
<proteinExistence type="predicted"/>
<evidence type="ECO:0000313" key="1">
    <source>
        <dbReference type="EMBL" id="SVE59759.1"/>
    </source>
</evidence>
<accession>A0A383ESZ1</accession>
<organism evidence="1">
    <name type="scientific">marine metagenome</name>
    <dbReference type="NCBI Taxonomy" id="408172"/>
    <lineage>
        <taxon>unclassified sequences</taxon>
        <taxon>metagenomes</taxon>
        <taxon>ecological metagenomes</taxon>
    </lineage>
</organism>
<sequence length="88" mass="10124">MEVQVERIEWEHGFEWDEDNEFGNAVNVWVDHNGPWEIYTDKAFEKAISKLVGCKVQFSEQGMQDHGKAHLEGQLNNGTMTGNERMVA</sequence>
<gene>
    <name evidence="1" type="ORF">METZ01_LOCUS512613</name>
</gene>
<dbReference type="EMBL" id="UINC01228449">
    <property type="protein sequence ID" value="SVE59759.1"/>
    <property type="molecule type" value="Genomic_DNA"/>
</dbReference>
<reference evidence="1" key="1">
    <citation type="submission" date="2018-05" db="EMBL/GenBank/DDBJ databases">
        <authorList>
            <person name="Lanie J.A."/>
            <person name="Ng W.-L."/>
            <person name="Kazmierczak K.M."/>
            <person name="Andrzejewski T.M."/>
            <person name="Davidsen T.M."/>
            <person name="Wayne K.J."/>
            <person name="Tettelin H."/>
            <person name="Glass J.I."/>
            <person name="Rusch D."/>
            <person name="Podicherti R."/>
            <person name="Tsui H.-C.T."/>
            <person name="Winkler M.E."/>
        </authorList>
    </citation>
    <scope>NUCLEOTIDE SEQUENCE</scope>
</reference>
<dbReference type="AlphaFoldDB" id="A0A383ESZ1"/>
<name>A0A383ESZ1_9ZZZZ</name>